<protein>
    <submittedName>
        <fullName evidence="2">Uncharacterized protein</fullName>
    </submittedName>
</protein>
<feature type="compositionally biased region" description="Polar residues" evidence="1">
    <location>
        <begin position="165"/>
        <end position="175"/>
    </location>
</feature>
<feature type="compositionally biased region" description="Basic and acidic residues" evidence="1">
    <location>
        <begin position="75"/>
        <end position="94"/>
    </location>
</feature>
<reference evidence="2" key="1">
    <citation type="submission" date="2023-07" db="EMBL/GenBank/DDBJ databases">
        <title>Genomic Encyclopedia of Type Strains, Phase IV (KMG-IV): sequencing the most valuable type-strain genomes for metagenomic binning, comparative biology and taxonomic classification.</title>
        <authorList>
            <person name="Goeker M."/>
        </authorList>
    </citation>
    <scope>NUCLEOTIDE SEQUENCE</scope>
    <source>
        <strain evidence="2">DSM 24202</strain>
    </source>
</reference>
<sequence length="175" mass="19313">MKNPHSRRLAAAATAAAAKRQTWDRVGEREGARKGPRPFLAPSQNHPQHPNTPTHPTHTTPPTRLTLPALGGSRDSGDDKRLTWDRVGEREGARKGPRPFLAPSQNHPQHPNTPTPQHIQHTPPTRLTLPALGGSRDSGDDKRQTWDRVGEREGARKGPRPFLAPSQNLFPTTNH</sequence>
<evidence type="ECO:0000313" key="2">
    <source>
        <dbReference type="EMBL" id="MDQ0288019.1"/>
    </source>
</evidence>
<feature type="compositionally biased region" description="Basic and acidic residues" evidence="1">
    <location>
        <begin position="21"/>
        <end position="33"/>
    </location>
</feature>
<accession>A0AAE3VD46</accession>
<evidence type="ECO:0000313" key="3">
    <source>
        <dbReference type="Proteomes" id="UP001238163"/>
    </source>
</evidence>
<feature type="compositionally biased region" description="Low complexity" evidence="1">
    <location>
        <begin position="44"/>
        <end position="63"/>
    </location>
</feature>
<feature type="compositionally biased region" description="Basic and acidic residues" evidence="1">
    <location>
        <begin position="137"/>
        <end position="156"/>
    </location>
</feature>
<dbReference type="EMBL" id="JAUSVL010000001">
    <property type="protein sequence ID" value="MDQ0288019.1"/>
    <property type="molecule type" value="Genomic_DNA"/>
</dbReference>
<dbReference type="Proteomes" id="UP001238163">
    <property type="component" value="Unassembled WGS sequence"/>
</dbReference>
<keyword evidence="3" id="KW-1185">Reference proteome</keyword>
<evidence type="ECO:0000256" key="1">
    <source>
        <dbReference type="SAM" id="MobiDB-lite"/>
    </source>
</evidence>
<name>A0AAE3VD46_9BACT</name>
<gene>
    <name evidence="2" type="ORF">J3R75_000126</name>
</gene>
<organism evidence="2 3">
    <name type="scientific">Oligosphaera ethanolica</name>
    <dbReference type="NCBI Taxonomy" id="760260"/>
    <lineage>
        <taxon>Bacteria</taxon>
        <taxon>Pseudomonadati</taxon>
        <taxon>Lentisphaerota</taxon>
        <taxon>Oligosphaeria</taxon>
        <taxon>Oligosphaerales</taxon>
        <taxon>Oligosphaeraceae</taxon>
        <taxon>Oligosphaera</taxon>
    </lineage>
</organism>
<proteinExistence type="predicted"/>
<feature type="region of interest" description="Disordered" evidence="1">
    <location>
        <begin position="1"/>
        <end position="175"/>
    </location>
</feature>
<comment type="caution">
    <text evidence="2">The sequence shown here is derived from an EMBL/GenBank/DDBJ whole genome shotgun (WGS) entry which is preliminary data.</text>
</comment>
<feature type="compositionally biased region" description="Low complexity" evidence="1">
    <location>
        <begin position="105"/>
        <end position="125"/>
    </location>
</feature>
<dbReference type="AlphaFoldDB" id="A0AAE3VD46"/>